<dbReference type="PRINTS" id="PR00081">
    <property type="entry name" value="GDHRDH"/>
</dbReference>
<dbReference type="CDD" id="cd05327">
    <property type="entry name" value="retinol-DH_like_SDR_c_like"/>
    <property type="match status" value="1"/>
</dbReference>
<dbReference type="AlphaFoldDB" id="A0A2A2I5T1"/>
<dbReference type="PANTHER" id="PTHR43157">
    <property type="entry name" value="PHOSPHATIDYLINOSITOL-GLYCAN BIOSYNTHESIS CLASS F PROTEIN-RELATED"/>
    <property type="match status" value="1"/>
</dbReference>
<protein>
    <submittedName>
        <fullName evidence="4">Short-chain dehydrogenase</fullName>
    </submittedName>
</protein>
<evidence type="ECO:0000313" key="4">
    <source>
        <dbReference type="EMBL" id="PAV26480.1"/>
    </source>
</evidence>
<gene>
    <name evidence="4" type="ORF">CF392_05470</name>
</gene>
<name>A0A2A2I5T1_9GAMM</name>
<keyword evidence="5" id="KW-1185">Reference proteome</keyword>
<dbReference type="Gene3D" id="3.40.50.720">
    <property type="entry name" value="NAD(P)-binding Rossmann-like Domain"/>
    <property type="match status" value="1"/>
</dbReference>
<dbReference type="GO" id="GO:0016491">
    <property type="term" value="F:oxidoreductase activity"/>
    <property type="evidence" value="ECO:0007669"/>
    <property type="project" value="UniProtKB-KW"/>
</dbReference>
<reference evidence="4 5" key="1">
    <citation type="submission" date="2017-07" db="EMBL/GenBank/DDBJ databases">
        <title>Tamlnaduibacter salinus (Mi-7) genome sequencing.</title>
        <authorList>
            <person name="Verma A."/>
            <person name="Krishnamurthi S."/>
        </authorList>
    </citation>
    <scope>NUCLEOTIDE SEQUENCE [LARGE SCALE GENOMIC DNA]</scope>
    <source>
        <strain evidence="4 5">Mi-7</strain>
    </source>
</reference>
<dbReference type="RefSeq" id="WP_095610461.1">
    <property type="nucleotide sequence ID" value="NZ_NMPM01000021.1"/>
</dbReference>
<dbReference type="SUPFAM" id="SSF51735">
    <property type="entry name" value="NAD(P)-binding Rossmann-fold domains"/>
    <property type="match status" value="1"/>
</dbReference>
<evidence type="ECO:0000256" key="2">
    <source>
        <dbReference type="RuleBase" id="RU000363"/>
    </source>
</evidence>
<dbReference type="Pfam" id="PF00106">
    <property type="entry name" value="adh_short"/>
    <property type="match status" value="1"/>
</dbReference>
<dbReference type="InterPro" id="IPR036291">
    <property type="entry name" value="NAD(P)-bd_dom_sf"/>
</dbReference>
<sequence length="286" mass="31220">MSKPMNRKTVVISGANSGIGFCAARDLVGMGATVVMACRRLEAAEQAMNDIRASHPAASLAVVRLDVSSIASVNEASDELLSRFPRIDVLVNNAGIANLRRKESVDGFEMTFATNHLGPFLLTNRLLPALEAAQGRIVNVASVAHAGGTMHFDDLNLNRGYNVLKAYAQSKLANMLFTWELSKRLEGTGVTVNALHPGAVNTNIWPGDHWYERAMSWVIRRFTITPDEGSRTTVWLASSDEVAGESGGYYQDCRPQKRRSTARDDQAAERLWRLSADWVGLSEDGG</sequence>
<dbReference type="PRINTS" id="PR00080">
    <property type="entry name" value="SDRFAMILY"/>
</dbReference>
<comment type="caution">
    <text evidence="4">The sequence shown here is derived from an EMBL/GenBank/DDBJ whole genome shotgun (WGS) entry which is preliminary data.</text>
</comment>
<evidence type="ECO:0000256" key="1">
    <source>
        <dbReference type="ARBA" id="ARBA00023002"/>
    </source>
</evidence>
<accession>A0A2A2I5T1</accession>
<evidence type="ECO:0000313" key="5">
    <source>
        <dbReference type="Proteomes" id="UP000218332"/>
    </source>
</evidence>
<dbReference type="Proteomes" id="UP000218332">
    <property type="component" value="Unassembled WGS sequence"/>
</dbReference>
<dbReference type="PANTHER" id="PTHR43157:SF31">
    <property type="entry name" value="PHOSPHATIDYLINOSITOL-GLYCAN BIOSYNTHESIS CLASS F PROTEIN"/>
    <property type="match status" value="1"/>
</dbReference>
<dbReference type="InterPro" id="IPR002347">
    <property type="entry name" value="SDR_fam"/>
</dbReference>
<feature type="region of interest" description="Disordered" evidence="3">
    <location>
        <begin position="244"/>
        <end position="264"/>
    </location>
</feature>
<proteinExistence type="inferred from homology"/>
<dbReference type="EMBL" id="NMPM01000021">
    <property type="protein sequence ID" value="PAV26480.1"/>
    <property type="molecule type" value="Genomic_DNA"/>
</dbReference>
<evidence type="ECO:0000256" key="3">
    <source>
        <dbReference type="SAM" id="MobiDB-lite"/>
    </source>
</evidence>
<keyword evidence="1" id="KW-0560">Oxidoreductase</keyword>
<comment type="similarity">
    <text evidence="2">Belongs to the short-chain dehydrogenases/reductases (SDR) family.</text>
</comment>
<organism evidence="4 5">
    <name type="scientific">Tamilnaduibacter salinus</name>
    <dbReference type="NCBI Taxonomy" id="1484056"/>
    <lineage>
        <taxon>Bacteria</taxon>
        <taxon>Pseudomonadati</taxon>
        <taxon>Pseudomonadota</taxon>
        <taxon>Gammaproteobacteria</taxon>
        <taxon>Pseudomonadales</taxon>
        <taxon>Marinobacteraceae</taxon>
        <taxon>Tamilnaduibacter</taxon>
    </lineage>
</organism>